<dbReference type="NCBIfam" id="TIGR02385">
    <property type="entry name" value="RelE_StbE"/>
    <property type="match status" value="1"/>
</dbReference>
<dbReference type="Gene3D" id="3.30.2310.20">
    <property type="entry name" value="RelE-like"/>
    <property type="match status" value="1"/>
</dbReference>
<evidence type="ECO:0000313" key="4">
    <source>
        <dbReference type="EMBL" id="QXR09416.1"/>
    </source>
</evidence>
<evidence type="ECO:0000256" key="1">
    <source>
        <dbReference type="ARBA" id="ARBA00022649"/>
    </source>
</evidence>
<dbReference type="PANTHER" id="PTHR40588:SF1">
    <property type="entry name" value="MRNA INTERFERASE TOXIN YAFQ"/>
    <property type="match status" value="1"/>
</dbReference>
<reference evidence="4" key="1">
    <citation type="submission" date="2018-10" db="EMBL/GenBank/DDBJ databases">
        <authorList>
            <person name="D'Souza A.W."/>
            <person name="Potter R.F."/>
            <person name="Wallace M."/>
            <person name="Shupe A."/>
            <person name="Patel S."/>
            <person name="Sun S."/>
            <person name="Gul D."/>
            <person name="Kwon J.H."/>
            <person name="Andleeb S."/>
            <person name="Burnham C.-A.D."/>
            <person name="Dantas G."/>
        </authorList>
    </citation>
    <scope>NUCLEOTIDE SEQUENCE</scope>
    <source>
        <strain evidence="4">AL_065</strain>
        <plasmid evidence="4">pAL_065-7</plasmid>
    </source>
</reference>
<evidence type="ECO:0000313" key="3">
    <source>
        <dbReference type="EMBL" id="MDP1447101.1"/>
    </source>
</evidence>
<dbReference type="SUPFAM" id="SSF143011">
    <property type="entry name" value="RelE-like"/>
    <property type="match status" value="1"/>
</dbReference>
<reference evidence="4" key="3">
    <citation type="submission" date="2021-06" db="EMBL/GenBank/DDBJ databases">
        <authorList>
            <person name="Diorio-Toth L."/>
        </authorList>
    </citation>
    <scope>NUCLEOTIDE SEQUENCE</scope>
    <source>
        <strain evidence="4">AL_065</strain>
        <plasmid evidence="4">pAL_065-7</plasmid>
    </source>
</reference>
<dbReference type="InterPro" id="IPR007712">
    <property type="entry name" value="RelE/ParE_toxin"/>
</dbReference>
<accession>A0AAJ4TVD5</accession>
<dbReference type="GO" id="GO:0006415">
    <property type="term" value="P:translational termination"/>
    <property type="evidence" value="ECO:0007669"/>
    <property type="project" value="TreeGrafter"/>
</dbReference>
<dbReference type="GO" id="GO:0006402">
    <property type="term" value="P:mRNA catabolic process"/>
    <property type="evidence" value="ECO:0007669"/>
    <property type="project" value="TreeGrafter"/>
</dbReference>
<dbReference type="Pfam" id="PF15738">
    <property type="entry name" value="YafQ_toxin"/>
    <property type="match status" value="1"/>
</dbReference>
<gene>
    <name evidence="4" type="ORF">EVX74_018255</name>
    <name evidence="3" type="ORF">Q8G51_04510</name>
</gene>
<dbReference type="Proteomes" id="UP001242129">
    <property type="component" value="Unassembled WGS sequence"/>
</dbReference>
<feature type="active site" description="Proton donor" evidence="2">
    <location>
        <position position="83"/>
    </location>
</feature>
<reference evidence="3" key="4">
    <citation type="submission" date="2023-07" db="EMBL/GenBank/DDBJ databases">
        <title>Dynamics of blaOXA-23 gene transmission in Acinetobacter spp. from contaminated veterinary surfaces.</title>
        <authorList>
            <person name="Moreira Da Silva J."/>
            <person name="Menezes J."/>
            <person name="Fernandes L."/>
            <person name="Marques C."/>
            <person name="Amaral A."/>
            <person name="Timofte D."/>
            <person name="Pomba C."/>
        </authorList>
    </citation>
    <scope>NUCLEOTIDE SEQUENCE</scope>
    <source>
        <strain evidence="3">CMVB11Z4A1</strain>
    </source>
</reference>
<sequence>MRKILAESQFKRDIKKQFLELITPAWAEVLHCLCSDIVLPEKYCDHGLTGEWEGFRDCHIKPDLVLIYAKQEDYLQLVRIGSHSELFGKRRNK</sequence>
<evidence type="ECO:0000313" key="5">
    <source>
        <dbReference type="Proteomes" id="UP000293391"/>
    </source>
</evidence>
<protein>
    <submittedName>
        <fullName evidence="4">Type II toxin-antitoxin system YafQ family toxin</fullName>
    </submittedName>
</protein>
<keyword evidence="1" id="KW-1277">Toxin-antitoxin system</keyword>
<proteinExistence type="predicted"/>
<dbReference type="PANTHER" id="PTHR40588">
    <property type="entry name" value="MRNA INTERFERASE TOXIN YAFQ"/>
    <property type="match status" value="1"/>
</dbReference>
<name>A0AAJ4TVD5_ACILW</name>
<keyword evidence="4" id="KW-0614">Plasmid</keyword>
<dbReference type="PIRSF" id="PIRSF006156">
    <property type="entry name" value="YafQ"/>
    <property type="match status" value="1"/>
</dbReference>
<dbReference type="RefSeq" id="WP_004282257.1">
    <property type="nucleotide sequence ID" value="NZ_CAYTBE010000076.1"/>
</dbReference>
<dbReference type="InterPro" id="IPR004386">
    <property type="entry name" value="Toxin_YafQ-like"/>
</dbReference>
<dbReference type="GO" id="GO:0004521">
    <property type="term" value="F:RNA endonuclease activity"/>
    <property type="evidence" value="ECO:0007669"/>
    <property type="project" value="TreeGrafter"/>
</dbReference>
<dbReference type="Proteomes" id="UP000293391">
    <property type="component" value="Plasmid pAL_065-7"/>
</dbReference>
<geneLocation type="plasmid" evidence="4 5">
    <name>pAL_065-7</name>
</geneLocation>
<dbReference type="EMBL" id="CP078051">
    <property type="protein sequence ID" value="QXR09416.1"/>
    <property type="molecule type" value="Genomic_DNA"/>
</dbReference>
<organism evidence="4 5">
    <name type="scientific">Acinetobacter lwoffii</name>
    <dbReference type="NCBI Taxonomy" id="28090"/>
    <lineage>
        <taxon>Bacteria</taxon>
        <taxon>Pseudomonadati</taxon>
        <taxon>Pseudomonadota</taxon>
        <taxon>Gammaproteobacteria</taxon>
        <taxon>Moraxellales</taxon>
        <taxon>Moraxellaceae</taxon>
        <taxon>Acinetobacter</taxon>
    </lineage>
</organism>
<dbReference type="InterPro" id="IPR035093">
    <property type="entry name" value="RelE/ParE_toxin_dom_sf"/>
</dbReference>
<dbReference type="EMBL" id="JAUUUS010000027">
    <property type="protein sequence ID" value="MDP1447101.1"/>
    <property type="molecule type" value="Genomic_DNA"/>
</dbReference>
<evidence type="ECO:0000256" key="2">
    <source>
        <dbReference type="PIRSR" id="PIRSR006156-1"/>
    </source>
</evidence>
<reference evidence="4" key="2">
    <citation type="journal article" date="2019" name="Nat. Commun.">
        <title>Spatiotemporal dynamics of multidrug resistant bacteria on intensive care unit surfaces.</title>
        <authorList>
            <person name="D'Souza A.W."/>
            <person name="Potter R.F."/>
            <person name="Wallace M."/>
            <person name="Shupe A."/>
            <person name="Patel S."/>
            <person name="Sun X."/>
            <person name="Gul D."/>
            <person name="Kwon J.H."/>
            <person name="Andleeb S."/>
            <person name="Burnham C.D."/>
            <person name="Dantas G."/>
        </authorList>
    </citation>
    <scope>NUCLEOTIDE SEQUENCE</scope>
    <source>
        <strain evidence="4">AL_065</strain>
    </source>
</reference>
<dbReference type="AlphaFoldDB" id="A0AAJ4TVD5"/>